<keyword evidence="3" id="KW-1185">Reference proteome</keyword>
<gene>
    <name evidence="2" type="ORF">LOD99_8906</name>
</gene>
<accession>A0AAV7JE14</accession>
<dbReference type="AlphaFoldDB" id="A0AAV7JE14"/>
<dbReference type="Proteomes" id="UP001165289">
    <property type="component" value="Unassembled WGS sequence"/>
</dbReference>
<reference evidence="2 3" key="1">
    <citation type="journal article" date="2023" name="BMC Biol.">
        <title>The compact genome of the sponge Oopsacas minuta (Hexactinellida) is lacking key metazoan core genes.</title>
        <authorList>
            <person name="Santini S."/>
            <person name="Schenkelaars Q."/>
            <person name="Jourda C."/>
            <person name="Duchesne M."/>
            <person name="Belahbib H."/>
            <person name="Rocher C."/>
            <person name="Selva M."/>
            <person name="Riesgo A."/>
            <person name="Vervoort M."/>
            <person name="Leys S.P."/>
            <person name="Kodjabachian L."/>
            <person name="Le Bivic A."/>
            <person name="Borchiellini C."/>
            <person name="Claverie J.M."/>
            <person name="Renard E."/>
        </authorList>
    </citation>
    <scope>NUCLEOTIDE SEQUENCE [LARGE SCALE GENOMIC DNA]</scope>
    <source>
        <strain evidence="2">SPO-2</strain>
    </source>
</reference>
<name>A0AAV7JE14_9METZ</name>
<dbReference type="EMBL" id="JAKMXF010000346">
    <property type="protein sequence ID" value="KAI6647069.1"/>
    <property type="molecule type" value="Genomic_DNA"/>
</dbReference>
<dbReference type="InterPro" id="IPR058554">
    <property type="entry name" value="RAG1_RNase_H"/>
</dbReference>
<organism evidence="2 3">
    <name type="scientific">Oopsacas minuta</name>
    <dbReference type="NCBI Taxonomy" id="111878"/>
    <lineage>
        <taxon>Eukaryota</taxon>
        <taxon>Metazoa</taxon>
        <taxon>Porifera</taxon>
        <taxon>Hexactinellida</taxon>
        <taxon>Hexasterophora</taxon>
        <taxon>Lyssacinosida</taxon>
        <taxon>Leucopsacidae</taxon>
        <taxon>Oopsacas</taxon>
    </lineage>
</organism>
<feature type="domain" description="V(D)J recombination-activating protein 1 RNase H" evidence="1">
    <location>
        <begin position="263"/>
        <end position="381"/>
    </location>
</feature>
<sequence>MNNVQAFQFYCEHKLLSTRSIADQFISTHGFDRDQQNFFRLKFNDIQKERASFHKYSDLDTWNSMCFCPLPKKPRLSASSSLTINFEEDFNLSKKKSLADLTTKGLRNRLSSLKSHLESVAENEHVSPKTLATYLLLLCCNEEQDMNSANVCKEILEKGNSSPIYPQLSLDKFVFLLDSLEVGKTKYLELRRTLLSEDLKLPGYNSVAKHRAQINLLDEVRIIHREFPCGVGISYTRLLTHTVERIVSNLSPDTLVYSLKVRVSDGLDGSGCHRVYQQAISNPDLSTKTFILFGFKVNSIINANDHILWKPHHPNSPFCTRPVALLALPENEESVKFLMDSLINNETSTIEESGLCLHNGNAEVKIIRSHFDTKMAKMLSGAGAANCQMCTATFQQIHDISIVQNGFPINRIIRDARDVFDVVDEEEFLSLPTNQRFNLTHKPISEKDIISASPLHAYLRTFSWFLLLICHLQCGAIQKWSPTSPIILGAKKFITSLIEEKLSISIDTPSVQGGTTTIGNVVRRCFTRSDDTVQDFLYWILTVVPQETHQVVTTIFNNLSAILRLYNSNRKVDTEGLDNVCRETYESILTNFSWAHVTPTLHKLLAHVPQIIADHNDGFALEDVSEEDLESCNKLVRRYRERLSRKFSFEDNVKDVFVRLISQSDPILASFRNITKNDSEPDLSELKSCQDILVKSLIINTL</sequence>
<comment type="caution">
    <text evidence="2">The sequence shown here is derived from an EMBL/GenBank/DDBJ whole genome shotgun (WGS) entry which is preliminary data.</text>
</comment>
<evidence type="ECO:0000313" key="3">
    <source>
        <dbReference type="Proteomes" id="UP001165289"/>
    </source>
</evidence>
<evidence type="ECO:0000259" key="1">
    <source>
        <dbReference type="Pfam" id="PF26100"/>
    </source>
</evidence>
<dbReference type="Pfam" id="PF26100">
    <property type="entry name" value="RAG1_RNase_H"/>
    <property type="match status" value="1"/>
</dbReference>
<proteinExistence type="predicted"/>
<evidence type="ECO:0000313" key="2">
    <source>
        <dbReference type="EMBL" id="KAI6647069.1"/>
    </source>
</evidence>
<protein>
    <recommendedName>
        <fullName evidence="1">V(D)J recombination-activating protein 1 RNase H domain-containing protein</fullName>
    </recommendedName>
</protein>